<dbReference type="GO" id="GO:0019632">
    <property type="term" value="P:shikimate metabolic process"/>
    <property type="evidence" value="ECO:0007669"/>
    <property type="project" value="InterPro"/>
</dbReference>
<keyword evidence="3 8" id="KW-0028">Amino-acid biosynthesis</keyword>
<dbReference type="HAMAP" id="MF_00222">
    <property type="entry name" value="Shikimate_DH_AroE"/>
    <property type="match status" value="1"/>
</dbReference>
<comment type="similarity">
    <text evidence="8">Belongs to the shikimate dehydrogenase family.</text>
</comment>
<keyword evidence="6 8" id="KW-0057">Aromatic amino acid biosynthesis</keyword>
<feature type="domain" description="Quinate/shikimate 5-dehydrogenase/glutamyl-tRNA reductase" evidence="9">
    <location>
        <begin position="115"/>
        <end position="170"/>
    </location>
</feature>
<comment type="function">
    <text evidence="8">Involved in the biosynthesis of the chorismate, which leads to the biosynthesis of aromatic amino acids. Catalyzes the reversible NADPH linked reduction of 3-dehydroshikimate (DHSA) to yield shikimate (SA).</text>
</comment>
<comment type="catalytic activity">
    <reaction evidence="7 8">
        <text>shikimate + NADP(+) = 3-dehydroshikimate + NADPH + H(+)</text>
        <dbReference type="Rhea" id="RHEA:17737"/>
        <dbReference type="ChEBI" id="CHEBI:15378"/>
        <dbReference type="ChEBI" id="CHEBI:16630"/>
        <dbReference type="ChEBI" id="CHEBI:36208"/>
        <dbReference type="ChEBI" id="CHEBI:57783"/>
        <dbReference type="ChEBI" id="CHEBI:58349"/>
        <dbReference type="EC" id="1.1.1.25"/>
    </reaction>
</comment>
<dbReference type="GO" id="GO:0009423">
    <property type="term" value="P:chorismate biosynthetic process"/>
    <property type="evidence" value="ECO:0007669"/>
    <property type="project" value="UniProtKB-UniRule"/>
</dbReference>
<dbReference type="GO" id="GO:0005829">
    <property type="term" value="C:cytosol"/>
    <property type="evidence" value="ECO:0007669"/>
    <property type="project" value="TreeGrafter"/>
</dbReference>
<dbReference type="GO" id="GO:0009073">
    <property type="term" value="P:aromatic amino acid family biosynthetic process"/>
    <property type="evidence" value="ECO:0007669"/>
    <property type="project" value="UniProtKB-KW"/>
</dbReference>
<dbReference type="RefSeq" id="WP_074573167.1">
    <property type="nucleotide sequence ID" value="NZ_FNJQ01000031.1"/>
</dbReference>
<evidence type="ECO:0000259" key="9">
    <source>
        <dbReference type="Pfam" id="PF01488"/>
    </source>
</evidence>
<dbReference type="SUPFAM" id="SSF53223">
    <property type="entry name" value="Aminoacid dehydrogenase-like, N-terminal domain"/>
    <property type="match status" value="1"/>
</dbReference>
<dbReference type="Gene3D" id="3.40.50.720">
    <property type="entry name" value="NAD(P)-binding Rossmann-like Domain"/>
    <property type="match status" value="1"/>
</dbReference>
<dbReference type="InterPro" id="IPR011342">
    <property type="entry name" value="Shikimate_DH"/>
</dbReference>
<evidence type="ECO:0000256" key="7">
    <source>
        <dbReference type="ARBA" id="ARBA00049442"/>
    </source>
</evidence>
<dbReference type="SUPFAM" id="SSF51735">
    <property type="entry name" value="NAD(P)-binding Rossmann-fold domains"/>
    <property type="match status" value="1"/>
</dbReference>
<dbReference type="InterPro" id="IPR041121">
    <property type="entry name" value="SDH_C"/>
</dbReference>
<evidence type="ECO:0000256" key="2">
    <source>
        <dbReference type="ARBA" id="ARBA00012962"/>
    </source>
</evidence>
<protein>
    <recommendedName>
        <fullName evidence="2 8">Shikimate dehydrogenase (NADP(+))</fullName>
        <shortName evidence="8">SDH</shortName>
        <ecNumber evidence="2 8">1.1.1.25</ecNumber>
    </recommendedName>
</protein>
<comment type="subunit">
    <text evidence="8">Homodimer.</text>
</comment>
<proteinExistence type="inferred from homology"/>
<dbReference type="InterPro" id="IPR022893">
    <property type="entry name" value="Shikimate_DH_fam"/>
</dbReference>
<dbReference type="FunFam" id="3.40.50.10860:FF:000004">
    <property type="entry name" value="Quinate/shikimate dehydrogenase"/>
    <property type="match status" value="1"/>
</dbReference>
<keyword evidence="5 8" id="KW-0560">Oxidoreductase</keyword>
<dbReference type="EC" id="1.1.1.25" evidence="2 8"/>
<dbReference type="Gene3D" id="3.40.50.10860">
    <property type="entry name" value="Leucine Dehydrogenase, chain A, domain 1"/>
    <property type="match status" value="1"/>
</dbReference>
<feature type="binding site" evidence="8">
    <location>
        <position position="66"/>
    </location>
    <ligand>
        <name>shikimate</name>
        <dbReference type="ChEBI" id="CHEBI:36208"/>
    </ligand>
</feature>
<feature type="binding site" evidence="8">
    <location>
        <position position="225"/>
    </location>
    <ligand>
        <name>NADP(+)</name>
        <dbReference type="ChEBI" id="CHEBI:58349"/>
    </ligand>
</feature>
<dbReference type="InterPro" id="IPR046346">
    <property type="entry name" value="Aminoacid_DH-like_N_sf"/>
</dbReference>
<comment type="pathway">
    <text evidence="1 8">Metabolic intermediate biosynthesis; chorismate biosynthesis; chorismate from D-erythrose 4-phosphate and phosphoenolpyruvate: step 4/7.</text>
</comment>
<feature type="binding site" evidence="8">
    <location>
        <position position="82"/>
    </location>
    <ligand>
        <name>NADP(+)</name>
        <dbReference type="ChEBI" id="CHEBI:58349"/>
    </ligand>
</feature>
<name>A0A1H0UDV5_SELRU</name>
<dbReference type="InterPro" id="IPR036291">
    <property type="entry name" value="NAD(P)-bd_dom_sf"/>
</dbReference>
<accession>A0A1H0UDV5</accession>
<evidence type="ECO:0000259" key="10">
    <source>
        <dbReference type="Pfam" id="PF08501"/>
    </source>
</evidence>
<feature type="active site" description="Proton acceptor" evidence="8">
    <location>
        <position position="70"/>
    </location>
</feature>
<dbReference type="NCBIfam" id="TIGR00507">
    <property type="entry name" value="aroE"/>
    <property type="match status" value="1"/>
</dbReference>
<dbReference type="Pfam" id="PF18317">
    <property type="entry name" value="SDH_C"/>
    <property type="match status" value="1"/>
</dbReference>
<evidence type="ECO:0000259" key="11">
    <source>
        <dbReference type="Pfam" id="PF18317"/>
    </source>
</evidence>
<evidence type="ECO:0000313" key="12">
    <source>
        <dbReference type="EMBL" id="SDP64417.1"/>
    </source>
</evidence>
<feature type="binding site" evidence="8">
    <location>
        <position position="255"/>
    </location>
    <ligand>
        <name>shikimate</name>
        <dbReference type="ChEBI" id="CHEBI:36208"/>
    </ligand>
</feature>
<feature type="domain" description="Shikimate dehydrogenase substrate binding N-terminal" evidence="10">
    <location>
        <begin position="11"/>
        <end position="93"/>
    </location>
</feature>
<dbReference type="NCBIfam" id="NF001314">
    <property type="entry name" value="PRK00258.2-2"/>
    <property type="match status" value="1"/>
</dbReference>
<feature type="binding site" evidence="8">
    <location>
        <position position="248"/>
    </location>
    <ligand>
        <name>NADP(+)</name>
        <dbReference type="ChEBI" id="CHEBI:58349"/>
    </ligand>
</feature>
<evidence type="ECO:0000256" key="1">
    <source>
        <dbReference type="ARBA" id="ARBA00004871"/>
    </source>
</evidence>
<dbReference type="GO" id="GO:0050661">
    <property type="term" value="F:NADP binding"/>
    <property type="evidence" value="ECO:0007669"/>
    <property type="project" value="InterPro"/>
</dbReference>
<feature type="binding site" evidence="8">
    <location>
        <begin position="19"/>
        <end position="21"/>
    </location>
    <ligand>
        <name>shikimate</name>
        <dbReference type="ChEBI" id="CHEBI:36208"/>
    </ligand>
</feature>
<evidence type="ECO:0000256" key="6">
    <source>
        <dbReference type="ARBA" id="ARBA00023141"/>
    </source>
</evidence>
<reference evidence="12 13" key="1">
    <citation type="submission" date="2016-10" db="EMBL/GenBank/DDBJ databases">
        <authorList>
            <person name="de Groot N.N."/>
        </authorList>
    </citation>
    <scope>NUCLEOTIDE SEQUENCE [LARGE SCALE GENOMIC DNA]</scope>
    <source>
        <strain evidence="12 13">S137</strain>
    </source>
</reference>
<organism evidence="12 13">
    <name type="scientific">Selenomonas ruminantium</name>
    <dbReference type="NCBI Taxonomy" id="971"/>
    <lineage>
        <taxon>Bacteria</taxon>
        <taxon>Bacillati</taxon>
        <taxon>Bacillota</taxon>
        <taxon>Negativicutes</taxon>
        <taxon>Selenomonadales</taxon>
        <taxon>Selenomonadaceae</taxon>
        <taxon>Selenomonas</taxon>
    </lineage>
</organism>
<dbReference type="Pfam" id="PF08501">
    <property type="entry name" value="Shikimate_dh_N"/>
    <property type="match status" value="1"/>
</dbReference>
<dbReference type="CDD" id="cd01065">
    <property type="entry name" value="NAD_bind_Shikimate_DH"/>
    <property type="match status" value="1"/>
</dbReference>
<dbReference type="PANTHER" id="PTHR21089:SF1">
    <property type="entry name" value="BIFUNCTIONAL 3-DEHYDROQUINATE DEHYDRATASE_SHIKIMATE DEHYDROGENASE, CHLOROPLASTIC"/>
    <property type="match status" value="1"/>
</dbReference>
<dbReference type="GO" id="GO:0004764">
    <property type="term" value="F:shikimate 3-dehydrogenase (NADP+) activity"/>
    <property type="evidence" value="ECO:0007669"/>
    <property type="project" value="UniProtKB-UniRule"/>
</dbReference>
<feature type="binding site" evidence="8">
    <location>
        <position position="106"/>
    </location>
    <ligand>
        <name>shikimate</name>
        <dbReference type="ChEBI" id="CHEBI:36208"/>
    </ligand>
</feature>
<keyword evidence="4 8" id="KW-0521">NADP</keyword>
<dbReference type="InterPro" id="IPR013708">
    <property type="entry name" value="Shikimate_DH-bd_N"/>
</dbReference>
<dbReference type="NCBIfam" id="NF001319">
    <property type="entry name" value="PRK00258.3-3"/>
    <property type="match status" value="1"/>
</dbReference>
<dbReference type="InterPro" id="IPR006151">
    <property type="entry name" value="Shikm_DH/Glu-tRNA_Rdtase"/>
</dbReference>
<dbReference type="OrthoDB" id="9792692at2"/>
<dbReference type="GO" id="GO:0008652">
    <property type="term" value="P:amino acid biosynthetic process"/>
    <property type="evidence" value="ECO:0007669"/>
    <property type="project" value="UniProtKB-KW"/>
</dbReference>
<sequence length="283" mass="30437">MITGKTQNLGVIGWPIAHSLSPVLQNAAIEKAGIDYNYTALPVAPEKLAEAVTGLKALHYRGWNVTIPHKTAIMPLLDEIDEDARIIGAVNTVVNDNGKLKGFNTDCLGFMGALTKRKVSISGERAVLLGAGGAARAVIWGLIKAGVREVVLGVRNPARAELLATEFSQHGRVTVCHWESEDFAQVLTDCALLVNTTPLGMTPKVEACPPIDWSKVNPSAVIYDIIYTPAETVFLHQAREHGHMTINGEEMLAGQGAAALQMWTGVEPDLDTMQQALRNALES</sequence>
<dbReference type="EMBL" id="FNJQ01000031">
    <property type="protein sequence ID" value="SDP64417.1"/>
    <property type="molecule type" value="Genomic_DNA"/>
</dbReference>
<evidence type="ECO:0000313" key="13">
    <source>
        <dbReference type="Proteomes" id="UP000182412"/>
    </source>
</evidence>
<evidence type="ECO:0000256" key="3">
    <source>
        <dbReference type="ARBA" id="ARBA00022605"/>
    </source>
</evidence>
<feature type="binding site" evidence="8">
    <location>
        <begin position="130"/>
        <end position="134"/>
    </location>
    <ligand>
        <name>NADP(+)</name>
        <dbReference type="ChEBI" id="CHEBI:58349"/>
    </ligand>
</feature>
<comment type="caution">
    <text evidence="8">Lacks conserved residue(s) required for the propagation of feature annotation.</text>
</comment>
<dbReference type="PANTHER" id="PTHR21089">
    <property type="entry name" value="SHIKIMATE DEHYDROGENASE"/>
    <property type="match status" value="1"/>
</dbReference>
<evidence type="ECO:0000256" key="5">
    <source>
        <dbReference type="ARBA" id="ARBA00023002"/>
    </source>
</evidence>
<dbReference type="AlphaFoldDB" id="A0A1H0UDV5"/>
<dbReference type="Pfam" id="PF01488">
    <property type="entry name" value="Shikimate_DH"/>
    <property type="match status" value="1"/>
</dbReference>
<dbReference type="Proteomes" id="UP000182412">
    <property type="component" value="Unassembled WGS sequence"/>
</dbReference>
<feature type="domain" description="SDH C-terminal" evidence="11">
    <location>
        <begin position="248"/>
        <end position="278"/>
    </location>
</feature>
<feature type="binding site" evidence="8">
    <location>
        <position position="227"/>
    </location>
    <ligand>
        <name>shikimate</name>
        <dbReference type="ChEBI" id="CHEBI:36208"/>
    </ligand>
</feature>
<gene>
    <name evidence="8" type="primary">aroE</name>
    <name evidence="12" type="ORF">SAMN05216366_13131</name>
</gene>
<evidence type="ECO:0000256" key="4">
    <source>
        <dbReference type="ARBA" id="ARBA00022857"/>
    </source>
</evidence>
<evidence type="ECO:0000256" key="8">
    <source>
        <dbReference type="HAMAP-Rule" id="MF_00222"/>
    </source>
</evidence>
<feature type="binding site" evidence="8">
    <location>
        <position position="91"/>
    </location>
    <ligand>
        <name>shikimate</name>
        <dbReference type="ChEBI" id="CHEBI:36208"/>
    </ligand>
</feature>
<dbReference type="UniPathway" id="UPA00053">
    <property type="reaction ID" value="UER00087"/>
</dbReference>